<evidence type="ECO:0000256" key="1">
    <source>
        <dbReference type="SAM" id="MobiDB-lite"/>
    </source>
</evidence>
<feature type="transmembrane region" description="Helical" evidence="2">
    <location>
        <begin position="80"/>
        <end position="99"/>
    </location>
</feature>
<dbReference type="Proteomes" id="UP000013085">
    <property type="component" value="Unassembled WGS sequence"/>
</dbReference>
<evidence type="ECO:0000313" key="3">
    <source>
        <dbReference type="EMBL" id="ENZ18716.1"/>
    </source>
</evidence>
<keyword evidence="2" id="KW-1133">Transmembrane helix</keyword>
<organism evidence="3 4">
    <name type="scientific">[Clostridium] clostridioforme 90A8</name>
    <dbReference type="NCBI Taxonomy" id="999408"/>
    <lineage>
        <taxon>Bacteria</taxon>
        <taxon>Bacillati</taxon>
        <taxon>Bacillota</taxon>
        <taxon>Clostridia</taxon>
        <taxon>Lachnospirales</taxon>
        <taxon>Lachnospiraceae</taxon>
        <taxon>Enterocloster</taxon>
    </lineage>
</organism>
<dbReference type="GeneID" id="57964590"/>
<keyword evidence="2" id="KW-0812">Transmembrane</keyword>
<evidence type="ECO:0000256" key="2">
    <source>
        <dbReference type="SAM" id="Phobius"/>
    </source>
</evidence>
<dbReference type="AlphaFoldDB" id="A0A0E2HEP3"/>
<dbReference type="RefSeq" id="WP_002584012.1">
    <property type="nucleotide sequence ID" value="NZ_KB850998.1"/>
</dbReference>
<feature type="region of interest" description="Disordered" evidence="1">
    <location>
        <begin position="27"/>
        <end position="46"/>
    </location>
</feature>
<dbReference type="EMBL" id="AGYR01000007">
    <property type="protein sequence ID" value="ENZ18716.1"/>
    <property type="molecule type" value="Genomic_DNA"/>
</dbReference>
<proteinExistence type="predicted"/>
<evidence type="ECO:0000313" key="4">
    <source>
        <dbReference type="Proteomes" id="UP000013085"/>
    </source>
</evidence>
<accession>A0A0E2HEP3</accession>
<gene>
    <name evidence="3" type="ORF">HMPREF1090_01033</name>
</gene>
<keyword evidence="2" id="KW-0472">Membrane</keyword>
<reference evidence="3 4" key="1">
    <citation type="submission" date="2013-01" db="EMBL/GenBank/DDBJ databases">
        <title>The Genome Sequence of Clostridium clostridioforme 90A8.</title>
        <authorList>
            <consortium name="The Broad Institute Genome Sequencing Platform"/>
            <person name="Earl A."/>
            <person name="Ward D."/>
            <person name="Feldgarden M."/>
            <person name="Gevers D."/>
            <person name="Courvalin P."/>
            <person name="Lambert T."/>
            <person name="Walker B."/>
            <person name="Young S.K."/>
            <person name="Zeng Q."/>
            <person name="Gargeya S."/>
            <person name="Fitzgerald M."/>
            <person name="Haas B."/>
            <person name="Abouelleil A."/>
            <person name="Alvarado L."/>
            <person name="Arachchi H.M."/>
            <person name="Berlin A.M."/>
            <person name="Chapman S.B."/>
            <person name="Dewar J."/>
            <person name="Goldberg J."/>
            <person name="Griggs A."/>
            <person name="Gujja S."/>
            <person name="Hansen M."/>
            <person name="Howarth C."/>
            <person name="Imamovic A."/>
            <person name="Larimer J."/>
            <person name="McCowan C."/>
            <person name="Murphy C."/>
            <person name="Neiman D."/>
            <person name="Pearson M."/>
            <person name="Priest M."/>
            <person name="Roberts A."/>
            <person name="Saif S."/>
            <person name="Shea T."/>
            <person name="Sisk P."/>
            <person name="Sykes S."/>
            <person name="Wortman J."/>
            <person name="Nusbaum C."/>
            <person name="Birren B."/>
        </authorList>
    </citation>
    <scope>NUCLEOTIDE SEQUENCE [LARGE SCALE GENOMIC DNA]</scope>
    <source>
        <strain evidence="3 4">90A8</strain>
    </source>
</reference>
<protein>
    <submittedName>
        <fullName evidence="3">Uncharacterized protein</fullName>
    </submittedName>
</protein>
<comment type="caution">
    <text evidence="3">The sequence shown here is derived from an EMBL/GenBank/DDBJ whole genome shotgun (WGS) entry which is preliminary data.</text>
</comment>
<dbReference type="PATRIC" id="fig|999408.3.peg.1106"/>
<dbReference type="HOGENOM" id="CLU_2272474_0_0_9"/>
<name>A0A0E2HEP3_9FIRM</name>
<sequence>MLAVLLFGRLGNVGRLGRTIKGGRTVPGILPTGGPQEGVSGDEGALPGVLSVGDPQEEVSGDDNSFSDAESERVRFNSSLSIYIFSFLYYQYLMIYYMLPIH</sequence>